<sequence>MIIGPGRALLRAGLVDELNLLVHPIVLGKGHHLFDDLDQTIPLALESSASFGSGVVHAVYRKA</sequence>
<dbReference type="Gene3D" id="3.40.430.10">
    <property type="entry name" value="Dihydrofolate Reductase, subunit A"/>
    <property type="match status" value="1"/>
</dbReference>
<dbReference type="SUPFAM" id="SSF53597">
    <property type="entry name" value="Dihydrofolate reductase-like"/>
    <property type="match status" value="1"/>
</dbReference>
<evidence type="ECO:0000313" key="3">
    <source>
        <dbReference type="Proteomes" id="UP001595699"/>
    </source>
</evidence>
<dbReference type="Pfam" id="PF01872">
    <property type="entry name" value="RibD_C"/>
    <property type="match status" value="1"/>
</dbReference>
<comment type="caution">
    <text evidence="2">The sequence shown here is derived from an EMBL/GenBank/DDBJ whole genome shotgun (WGS) entry which is preliminary data.</text>
</comment>
<dbReference type="Proteomes" id="UP001595699">
    <property type="component" value="Unassembled WGS sequence"/>
</dbReference>
<accession>A0ABV7YF16</accession>
<gene>
    <name evidence="2" type="ORF">ACFOUW_20235</name>
</gene>
<feature type="domain" description="Bacterial bifunctional deaminase-reductase C-terminal" evidence="1">
    <location>
        <begin position="8"/>
        <end position="56"/>
    </location>
</feature>
<dbReference type="InterPro" id="IPR002734">
    <property type="entry name" value="RibDG_C"/>
</dbReference>
<proteinExistence type="predicted"/>
<name>A0ABV7YF16_9ACTN</name>
<dbReference type="RefSeq" id="WP_205119740.1">
    <property type="nucleotide sequence ID" value="NZ_JAFBCM010000001.1"/>
</dbReference>
<dbReference type="InterPro" id="IPR024072">
    <property type="entry name" value="DHFR-like_dom_sf"/>
</dbReference>
<evidence type="ECO:0000259" key="1">
    <source>
        <dbReference type="Pfam" id="PF01872"/>
    </source>
</evidence>
<protein>
    <submittedName>
        <fullName evidence="2">Dihydrofolate reductase family protein</fullName>
    </submittedName>
</protein>
<keyword evidence="3" id="KW-1185">Reference proteome</keyword>
<organism evidence="2 3">
    <name type="scientific">Tenggerimyces flavus</name>
    <dbReference type="NCBI Taxonomy" id="1708749"/>
    <lineage>
        <taxon>Bacteria</taxon>
        <taxon>Bacillati</taxon>
        <taxon>Actinomycetota</taxon>
        <taxon>Actinomycetes</taxon>
        <taxon>Propionibacteriales</taxon>
        <taxon>Nocardioidaceae</taxon>
        <taxon>Tenggerimyces</taxon>
    </lineage>
</organism>
<reference evidence="3" key="1">
    <citation type="journal article" date="2019" name="Int. J. Syst. Evol. Microbiol.">
        <title>The Global Catalogue of Microorganisms (GCM) 10K type strain sequencing project: providing services to taxonomists for standard genome sequencing and annotation.</title>
        <authorList>
            <consortium name="The Broad Institute Genomics Platform"/>
            <consortium name="The Broad Institute Genome Sequencing Center for Infectious Disease"/>
            <person name="Wu L."/>
            <person name="Ma J."/>
        </authorList>
    </citation>
    <scope>NUCLEOTIDE SEQUENCE [LARGE SCALE GENOMIC DNA]</scope>
    <source>
        <strain evidence="3">CGMCC 4.7241</strain>
    </source>
</reference>
<dbReference type="EMBL" id="JBHRZH010000017">
    <property type="protein sequence ID" value="MFC3763182.1"/>
    <property type="molecule type" value="Genomic_DNA"/>
</dbReference>
<evidence type="ECO:0000313" key="2">
    <source>
        <dbReference type="EMBL" id="MFC3763182.1"/>
    </source>
</evidence>